<comment type="caution">
    <text evidence="4">The sequence shown here is derived from an EMBL/GenBank/DDBJ whole genome shotgun (WGS) entry which is preliminary data.</text>
</comment>
<dbReference type="InterPro" id="IPR000387">
    <property type="entry name" value="Tyr_Pase_dom"/>
</dbReference>
<dbReference type="PANTHER" id="PTHR23339">
    <property type="entry name" value="TYROSINE SPECIFIC PROTEIN PHOSPHATASE AND DUAL SPECIFICITY PROTEIN PHOSPHATASE"/>
    <property type="match status" value="1"/>
</dbReference>
<keyword evidence="7" id="KW-1185">Reference proteome</keyword>
<evidence type="ECO:0000313" key="3">
    <source>
        <dbReference type="EMBL" id="CAF0804841.1"/>
    </source>
</evidence>
<dbReference type="OrthoDB" id="19045at2759"/>
<dbReference type="InterPro" id="IPR057023">
    <property type="entry name" value="PTP-SAK"/>
</dbReference>
<gene>
    <name evidence="4" type="ORF">GPM918_LOCUS37569</name>
    <name evidence="3" type="ORF">OVA965_LOCUS4841</name>
    <name evidence="6" type="ORF">SRO942_LOCUS38341</name>
    <name evidence="5" type="ORF">TMI583_LOCUS4839</name>
</gene>
<dbReference type="Pfam" id="PF22784">
    <property type="entry name" value="PTP-SAK"/>
    <property type="match status" value="1"/>
</dbReference>
<dbReference type="EMBL" id="CAJNOQ010023903">
    <property type="protein sequence ID" value="CAF1521404.1"/>
    <property type="molecule type" value="Genomic_DNA"/>
</dbReference>
<accession>A0A815UL75</accession>
<name>A0A815UL75_9BILA</name>
<dbReference type="GO" id="GO:0016791">
    <property type="term" value="F:phosphatase activity"/>
    <property type="evidence" value="ECO:0007669"/>
    <property type="project" value="UniProtKB-ARBA"/>
</dbReference>
<protein>
    <recommendedName>
        <fullName evidence="2">Tyrosine specific protein phosphatases domain-containing protein</fullName>
    </recommendedName>
</protein>
<dbReference type="InterPro" id="IPR050561">
    <property type="entry name" value="PTP"/>
</dbReference>
<dbReference type="InterPro" id="IPR016130">
    <property type="entry name" value="Tyr_Pase_AS"/>
</dbReference>
<keyword evidence="1" id="KW-0378">Hydrolase</keyword>
<dbReference type="Proteomes" id="UP000677228">
    <property type="component" value="Unassembled WGS sequence"/>
</dbReference>
<proteinExistence type="predicted"/>
<dbReference type="PROSITE" id="PS50056">
    <property type="entry name" value="TYR_PHOSPHATASE_2"/>
    <property type="match status" value="1"/>
</dbReference>
<feature type="domain" description="Tyrosine specific protein phosphatases" evidence="2">
    <location>
        <begin position="118"/>
        <end position="216"/>
    </location>
</feature>
<dbReference type="Proteomes" id="UP000682733">
    <property type="component" value="Unassembled WGS sequence"/>
</dbReference>
<dbReference type="InterPro" id="IPR029021">
    <property type="entry name" value="Prot-tyrosine_phosphatase-like"/>
</dbReference>
<dbReference type="EMBL" id="CAJOBC010089461">
    <property type="protein sequence ID" value="CAF4380726.1"/>
    <property type="molecule type" value="Genomic_DNA"/>
</dbReference>
<evidence type="ECO:0000259" key="2">
    <source>
        <dbReference type="PROSITE" id="PS50056"/>
    </source>
</evidence>
<dbReference type="SUPFAM" id="SSF52799">
    <property type="entry name" value="(Phosphotyrosine protein) phosphatases II"/>
    <property type="match status" value="1"/>
</dbReference>
<dbReference type="Proteomes" id="UP000663829">
    <property type="component" value="Unassembled WGS sequence"/>
</dbReference>
<dbReference type="Gene3D" id="3.90.190.10">
    <property type="entry name" value="Protein tyrosine phosphatase superfamily"/>
    <property type="match status" value="1"/>
</dbReference>
<sequence>MTLKQQRRKSLEKSTELLKIDQLTLRSDDDELFIFMSKLPGRRIRSDIRNLSTDLNQIQVDTMITLNEDKELSFMNFTNNDEYDDTFDMTIYSSRIKQANIEHILYPIRDRFVPTSIRDYMQMLILILSNNTDYHQRRRILVHCMGGMGRTGMTVVCLELVYEYLMSHKQQQQPQSFIERFVHYPLLLKNHCRVCRAILNVRTARRGTIHNPLQILFAHEFYARLKCSSYMRQMKK</sequence>
<dbReference type="Proteomes" id="UP000681722">
    <property type="component" value="Unassembled WGS sequence"/>
</dbReference>
<evidence type="ECO:0000313" key="4">
    <source>
        <dbReference type="EMBL" id="CAF1521404.1"/>
    </source>
</evidence>
<dbReference type="PROSITE" id="PS00383">
    <property type="entry name" value="TYR_PHOSPHATASE_1"/>
    <property type="match status" value="1"/>
</dbReference>
<evidence type="ECO:0000313" key="5">
    <source>
        <dbReference type="EMBL" id="CAF3588442.1"/>
    </source>
</evidence>
<organism evidence="4 7">
    <name type="scientific">Didymodactylos carnosus</name>
    <dbReference type="NCBI Taxonomy" id="1234261"/>
    <lineage>
        <taxon>Eukaryota</taxon>
        <taxon>Metazoa</taxon>
        <taxon>Spiralia</taxon>
        <taxon>Gnathifera</taxon>
        <taxon>Rotifera</taxon>
        <taxon>Eurotatoria</taxon>
        <taxon>Bdelloidea</taxon>
        <taxon>Philodinida</taxon>
        <taxon>Philodinidae</taxon>
        <taxon>Didymodactylos</taxon>
    </lineage>
</organism>
<evidence type="ECO:0000313" key="6">
    <source>
        <dbReference type="EMBL" id="CAF4380726.1"/>
    </source>
</evidence>
<dbReference type="EMBL" id="CAJOBA010001309">
    <property type="protein sequence ID" value="CAF3588442.1"/>
    <property type="molecule type" value="Genomic_DNA"/>
</dbReference>
<dbReference type="AlphaFoldDB" id="A0A815UL75"/>
<reference evidence="4" key="1">
    <citation type="submission" date="2021-02" db="EMBL/GenBank/DDBJ databases">
        <authorList>
            <person name="Nowell W R."/>
        </authorList>
    </citation>
    <scope>NUCLEOTIDE SEQUENCE</scope>
</reference>
<dbReference type="EMBL" id="CAJNOK010001309">
    <property type="protein sequence ID" value="CAF0804841.1"/>
    <property type="molecule type" value="Genomic_DNA"/>
</dbReference>
<evidence type="ECO:0000313" key="7">
    <source>
        <dbReference type="Proteomes" id="UP000663829"/>
    </source>
</evidence>
<evidence type="ECO:0000256" key="1">
    <source>
        <dbReference type="ARBA" id="ARBA00022801"/>
    </source>
</evidence>